<reference evidence="13 14" key="1">
    <citation type="submission" date="2017-11" db="EMBL/GenBank/DDBJ databases">
        <title>Genomic Encyclopedia of Archaeal and Bacterial Type Strains, Phase II (KMG-II): From Individual Species to Whole Genera.</title>
        <authorList>
            <person name="Goeker M."/>
        </authorList>
    </citation>
    <scope>NUCLEOTIDE SEQUENCE [LARGE SCALE GENOMIC DNA]</scope>
    <source>
        <strain evidence="13 14">DSM 11115</strain>
    </source>
</reference>
<dbReference type="PROSITE" id="PS51846">
    <property type="entry name" value="CNNM"/>
    <property type="match status" value="1"/>
</dbReference>
<dbReference type="EMBL" id="PGFA01000002">
    <property type="protein sequence ID" value="PJJ54978.1"/>
    <property type="molecule type" value="Genomic_DNA"/>
</dbReference>
<dbReference type="Gene3D" id="3.10.580.10">
    <property type="entry name" value="CBS-domain"/>
    <property type="match status" value="1"/>
</dbReference>
<evidence type="ECO:0000259" key="12">
    <source>
        <dbReference type="PROSITE" id="PS51846"/>
    </source>
</evidence>
<keyword evidence="6 8" id="KW-0129">CBS domain</keyword>
<dbReference type="InterPro" id="IPR044751">
    <property type="entry name" value="Ion_transp-like_CBS"/>
</dbReference>
<comment type="caution">
    <text evidence="13">The sequence shown here is derived from an EMBL/GenBank/DDBJ whole genome shotgun (WGS) entry which is preliminary data.</text>
</comment>
<proteinExistence type="predicted"/>
<dbReference type="InterPro" id="IPR036318">
    <property type="entry name" value="FAD-bd_PCMH-like_sf"/>
</dbReference>
<evidence type="ECO:0000313" key="13">
    <source>
        <dbReference type="EMBL" id="PJJ54978.1"/>
    </source>
</evidence>
<dbReference type="SMART" id="SM01091">
    <property type="entry name" value="CorC_HlyC"/>
    <property type="match status" value="1"/>
</dbReference>
<evidence type="ECO:0000256" key="6">
    <source>
        <dbReference type="ARBA" id="ARBA00023122"/>
    </source>
</evidence>
<dbReference type="SUPFAM" id="SSF56176">
    <property type="entry name" value="FAD-binding/transporter-associated domain-like"/>
    <property type="match status" value="1"/>
</dbReference>
<protein>
    <submittedName>
        <fullName evidence="13">CBS domain containing-hemolysin-like protein</fullName>
    </submittedName>
</protein>
<feature type="transmembrane region" description="Helical" evidence="10">
    <location>
        <begin position="6"/>
        <end position="26"/>
    </location>
</feature>
<dbReference type="CDD" id="cd04590">
    <property type="entry name" value="CBS_pair_CorC_HlyC_assoc"/>
    <property type="match status" value="1"/>
</dbReference>
<dbReference type="RefSeq" id="WP_100337571.1">
    <property type="nucleotide sequence ID" value="NZ_PGFA01000002.1"/>
</dbReference>
<evidence type="ECO:0000256" key="10">
    <source>
        <dbReference type="SAM" id="Phobius"/>
    </source>
</evidence>
<dbReference type="PANTHER" id="PTHR43099">
    <property type="entry name" value="UPF0053 PROTEIN YRKA"/>
    <property type="match status" value="1"/>
</dbReference>
<accession>A0A2M9BAK6</accession>
<dbReference type="GO" id="GO:0050660">
    <property type="term" value="F:flavin adenine dinucleotide binding"/>
    <property type="evidence" value="ECO:0007669"/>
    <property type="project" value="InterPro"/>
</dbReference>
<sequence>MILNILLTVLLVLLNGFFVAAEFAFVKVRISQIEIKAQSGNFLAKRVQSMLQDLNFYLSATQLGITLASLALGWIGESVVAEVVLALIHQFSIALSVEAVHRISLVTSFSIITVLHIVLGEQAPKVLAIQKPESTTMAVALPLWAFAKIFWLFIKLLNTLSNLVAGLFGGQVTHGPEAHSADELRLLLDQSKQSGEIQDSEHELIANVFQFNDRMVKQIMVPRTKLSAIDVDTPQENILEIVYNEGYSRIPVFEDNIDNIVGVLYVKDLLPIVRRNEPIVLSKIMRPAYFVPETKKINRLLRQFQRKHTHMAIVSDEFGGVSGIVTIEDIMEELVGEIQDEYDNEVPVVEKISETDYRVNTATPISDANEYLPYPLPEGDDYETVGGLLNVIYGNIPEVGDVAVLDNYEFRVLQRSRRAVELVQLRVTADEERQLETGEGLNM</sequence>
<dbReference type="InterPro" id="IPR016169">
    <property type="entry name" value="FAD-bd_PCMH_sub2"/>
</dbReference>
<keyword evidence="5 9" id="KW-1133">Transmembrane helix</keyword>
<dbReference type="AlphaFoldDB" id="A0A2M9BAK6"/>
<dbReference type="PANTHER" id="PTHR43099:SF5">
    <property type="entry name" value="HLYC_CORC FAMILY TRANSPORTER"/>
    <property type="match status" value="1"/>
</dbReference>
<gene>
    <name evidence="13" type="ORF">CLV45_3326</name>
</gene>
<dbReference type="InterPro" id="IPR005170">
    <property type="entry name" value="Transptr-assoc_dom"/>
</dbReference>
<keyword evidence="14" id="KW-1185">Reference proteome</keyword>
<dbReference type="FunFam" id="3.10.580.10:FF:000002">
    <property type="entry name" value="Magnesium/cobalt efflux protein CorC"/>
    <property type="match status" value="1"/>
</dbReference>
<dbReference type="Gene3D" id="3.30.465.10">
    <property type="match status" value="1"/>
</dbReference>
<keyword evidence="3 9" id="KW-0812">Transmembrane</keyword>
<evidence type="ECO:0000256" key="2">
    <source>
        <dbReference type="ARBA" id="ARBA00022475"/>
    </source>
</evidence>
<dbReference type="SUPFAM" id="SSF54631">
    <property type="entry name" value="CBS-domain pair"/>
    <property type="match status" value="1"/>
</dbReference>
<keyword evidence="4" id="KW-0677">Repeat</keyword>
<dbReference type="PROSITE" id="PS51371">
    <property type="entry name" value="CBS"/>
    <property type="match status" value="2"/>
</dbReference>
<evidence type="ECO:0000313" key="14">
    <source>
        <dbReference type="Proteomes" id="UP000228535"/>
    </source>
</evidence>
<dbReference type="Pfam" id="PF03471">
    <property type="entry name" value="CorC_HlyC"/>
    <property type="match status" value="1"/>
</dbReference>
<dbReference type="Pfam" id="PF01595">
    <property type="entry name" value="CNNM"/>
    <property type="match status" value="1"/>
</dbReference>
<evidence type="ECO:0000256" key="1">
    <source>
        <dbReference type="ARBA" id="ARBA00004651"/>
    </source>
</evidence>
<evidence type="ECO:0000256" key="5">
    <source>
        <dbReference type="ARBA" id="ARBA00022989"/>
    </source>
</evidence>
<dbReference type="InterPro" id="IPR051676">
    <property type="entry name" value="UPF0053_domain"/>
</dbReference>
<evidence type="ECO:0000256" key="3">
    <source>
        <dbReference type="ARBA" id="ARBA00022692"/>
    </source>
</evidence>
<evidence type="ECO:0000256" key="8">
    <source>
        <dbReference type="PROSITE-ProRule" id="PRU00703"/>
    </source>
</evidence>
<dbReference type="InterPro" id="IPR000644">
    <property type="entry name" value="CBS_dom"/>
</dbReference>
<dbReference type="OrthoDB" id="9798188at2"/>
<evidence type="ECO:0000259" key="11">
    <source>
        <dbReference type="PROSITE" id="PS51371"/>
    </source>
</evidence>
<feature type="domain" description="CNNM transmembrane" evidence="12">
    <location>
        <begin position="1"/>
        <end position="201"/>
    </location>
</feature>
<dbReference type="GO" id="GO:0005886">
    <property type="term" value="C:plasma membrane"/>
    <property type="evidence" value="ECO:0007669"/>
    <property type="project" value="UniProtKB-SubCell"/>
</dbReference>
<dbReference type="InterPro" id="IPR002550">
    <property type="entry name" value="CNNM"/>
</dbReference>
<dbReference type="Pfam" id="PF00571">
    <property type="entry name" value="CBS"/>
    <property type="match status" value="2"/>
</dbReference>
<evidence type="ECO:0000256" key="9">
    <source>
        <dbReference type="PROSITE-ProRule" id="PRU01193"/>
    </source>
</evidence>
<organism evidence="13 14">
    <name type="scientific">Hymenobacter chitinivorans DSM 11115</name>
    <dbReference type="NCBI Taxonomy" id="1121954"/>
    <lineage>
        <taxon>Bacteria</taxon>
        <taxon>Pseudomonadati</taxon>
        <taxon>Bacteroidota</taxon>
        <taxon>Cytophagia</taxon>
        <taxon>Cytophagales</taxon>
        <taxon>Hymenobacteraceae</taxon>
        <taxon>Hymenobacter</taxon>
    </lineage>
</organism>
<name>A0A2M9BAK6_9BACT</name>
<evidence type="ECO:0000256" key="7">
    <source>
        <dbReference type="ARBA" id="ARBA00023136"/>
    </source>
</evidence>
<feature type="domain" description="CBS" evidence="11">
    <location>
        <begin position="284"/>
        <end position="341"/>
    </location>
</feature>
<comment type="subcellular location">
    <subcellularLocation>
        <location evidence="1">Cell membrane</location>
        <topology evidence="1">Multi-pass membrane protein</topology>
    </subcellularLocation>
</comment>
<dbReference type="Proteomes" id="UP000228535">
    <property type="component" value="Unassembled WGS sequence"/>
</dbReference>
<keyword evidence="2" id="KW-1003">Cell membrane</keyword>
<evidence type="ECO:0000256" key="4">
    <source>
        <dbReference type="ARBA" id="ARBA00022737"/>
    </source>
</evidence>
<keyword evidence="7 9" id="KW-0472">Membrane</keyword>
<feature type="domain" description="CBS" evidence="11">
    <location>
        <begin position="220"/>
        <end position="279"/>
    </location>
</feature>
<dbReference type="InterPro" id="IPR046342">
    <property type="entry name" value="CBS_dom_sf"/>
</dbReference>
<feature type="transmembrane region" description="Helical" evidence="10">
    <location>
        <begin position="54"/>
        <end position="75"/>
    </location>
</feature>